<dbReference type="STRING" id="1392247.A0A3N4KHZ4"/>
<dbReference type="InterPro" id="IPR056884">
    <property type="entry name" value="NPHP3-like_N"/>
</dbReference>
<name>A0A3N4KHZ4_9PEZI</name>
<dbReference type="EMBL" id="ML119145">
    <property type="protein sequence ID" value="RPB10186.1"/>
    <property type="molecule type" value="Genomic_DNA"/>
</dbReference>
<accession>A0A3N4KHZ4</accession>
<dbReference type="PANTHER" id="PTHR10039:SF15">
    <property type="entry name" value="NACHT DOMAIN-CONTAINING PROTEIN"/>
    <property type="match status" value="1"/>
</dbReference>
<evidence type="ECO:0000256" key="1">
    <source>
        <dbReference type="ARBA" id="ARBA00022737"/>
    </source>
</evidence>
<dbReference type="Proteomes" id="UP000277580">
    <property type="component" value="Unassembled WGS sequence"/>
</dbReference>
<evidence type="ECO:0000259" key="2">
    <source>
        <dbReference type="Pfam" id="PF24883"/>
    </source>
</evidence>
<dbReference type="OrthoDB" id="195446at2759"/>
<dbReference type="Pfam" id="PF24883">
    <property type="entry name" value="NPHP3_N"/>
    <property type="match status" value="1"/>
</dbReference>
<reference evidence="3 4" key="1">
    <citation type="journal article" date="2018" name="Nat. Ecol. Evol.">
        <title>Pezizomycetes genomes reveal the molecular basis of ectomycorrhizal truffle lifestyle.</title>
        <authorList>
            <person name="Murat C."/>
            <person name="Payen T."/>
            <person name="Noel B."/>
            <person name="Kuo A."/>
            <person name="Morin E."/>
            <person name="Chen J."/>
            <person name="Kohler A."/>
            <person name="Krizsan K."/>
            <person name="Balestrini R."/>
            <person name="Da Silva C."/>
            <person name="Montanini B."/>
            <person name="Hainaut M."/>
            <person name="Levati E."/>
            <person name="Barry K.W."/>
            <person name="Belfiori B."/>
            <person name="Cichocki N."/>
            <person name="Clum A."/>
            <person name="Dockter R.B."/>
            <person name="Fauchery L."/>
            <person name="Guy J."/>
            <person name="Iotti M."/>
            <person name="Le Tacon F."/>
            <person name="Lindquist E.A."/>
            <person name="Lipzen A."/>
            <person name="Malagnac F."/>
            <person name="Mello A."/>
            <person name="Molinier V."/>
            <person name="Miyauchi S."/>
            <person name="Poulain J."/>
            <person name="Riccioni C."/>
            <person name="Rubini A."/>
            <person name="Sitrit Y."/>
            <person name="Splivallo R."/>
            <person name="Traeger S."/>
            <person name="Wang M."/>
            <person name="Zifcakova L."/>
            <person name="Wipf D."/>
            <person name="Zambonelli A."/>
            <person name="Paolocci F."/>
            <person name="Nowrousian M."/>
            <person name="Ottonello S."/>
            <person name="Baldrian P."/>
            <person name="Spatafora J.W."/>
            <person name="Henrissat B."/>
            <person name="Nagy L.G."/>
            <person name="Aury J.M."/>
            <person name="Wincker P."/>
            <person name="Grigoriev I.V."/>
            <person name="Bonfante P."/>
            <person name="Martin F.M."/>
        </authorList>
    </citation>
    <scope>NUCLEOTIDE SEQUENCE [LARGE SCALE GENOMIC DNA]</scope>
    <source>
        <strain evidence="3 4">CCBAS932</strain>
    </source>
</reference>
<evidence type="ECO:0000313" key="4">
    <source>
        <dbReference type="Proteomes" id="UP000277580"/>
    </source>
</evidence>
<gene>
    <name evidence="3" type="ORF">P167DRAFT_491394</name>
</gene>
<protein>
    <recommendedName>
        <fullName evidence="2">Nephrocystin 3-like N-terminal domain-containing protein</fullName>
    </recommendedName>
</protein>
<feature type="non-terminal residue" evidence="3">
    <location>
        <position position="396"/>
    </location>
</feature>
<evidence type="ECO:0000313" key="3">
    <source>
        <dbReference type="EMBL" id="RPB10186.1"/>
    </source>
</evidence>
<feature type="domain" description="Nephrocystin 3-like N-terminal" evidence="2">
    <location>
        <begin position="46"/>
        <end position="211"/>
    </location>
</feature>
<dbReference type="InterPro" id="IPR027417">
    <property type="entry name" value="P-loop_NTPase"/>
</dbReference>
<dbReference type="AlphaFoldDB" id="A0A3N4KHZ4"/>
<dbReference type="Gene3D" id="3.40.50.300">
    <property type="entry name" value="P-loop containing nucleotide triphosphate hydrolases"/>
    <property type="match status" value="1"/>
</dbReference>
<proteinExistence type="predicted"/>
<organism evidence="3 4">
    <name type="scientific">Morchella conica CCBAS932</name>
    <dbReference type="NCBI Taxonomy" id="1392247"/>
    <lineage>
        <taxon>Eukaryota</taxon>
        <taxon>Fungi</taxon>
        <taxon>Dikarya</taxon>
        <taxon>Ascomycota</taxon>
        <taxon>Pezizomycotina</taxon>
        <taxon>Pezizomycetes</taxon>
        <taxon>Pezizales</taxon>
        <taxon>Morchellaceae</taxon>
        <taxon>Morchella</taxon>
    </lineage>
</organism>
<dbReference type="SUPFAM" id="SSF52540">
    <property type="entry name" value="P-loop containing nucleoside triphosphate hydrolases"/>
    <property type="match status" value="1"/>
</dbReference>
<keyword evidence="4" id="KW-1185">Reference proteome</keyword>
<keyword evidence="1" id="KW-0677">Repeat</keyword>
<dbReference type="PANTHER" id="PTHR10039">
    <property type="entry name" value="AMELOGENIN"/>
    <property type="match status" value="1"/>
</dbReference>
<dbReference type="InParanoid" id="A0A3N4KHZ4"/>
<sequence>MAEPPRSTDFTNRPLAEARLKVLNWLYPESFETRHLDISRRRRERTGEWLLKSPEFCEFVSNNQNSPILWGYGIPGAGKTFLSSAVISHLQIEARKNNYVVSYIYFNYKEQKQQKPLQILASLVKQLACRTSPLPSYIIDLHTRLTKETKQPTEEELYSALVSTLKSFGRVFFVFDALDECDQTDQRRTLLPLFHRMVGENPNIRIFLTSRQHPEDIQASFEKSAKVELRANDEDIKLYIQQKINENPRAKSLTSKGDRLNTIISELTKAANGMFLLVHFHINLICQQTTPRKLMAELERLTLDGSRSKNNPLDPTYDRAIESIRSQPADFELAKSIFTWLVKAQRTLTVNEIQIAVSMEPDIRELEEDDLPSKKTLLDACAGLVVIDEKSGIVRL</sequence>